<feature type="transmembrane region" description="Helical" evidence="1">
    <location>
        <begin position="318"/>
        <end position="335"/>
    </location>
</feature>
<proteinExistence type="predicted"/>
<protein>
    <recommendedName>
        <fullName evidence="3">Glycosyltransferase RgtA/B/C/D-like domain-containing protein</fullName>
    </recommendedName>
</protein>
<dbReference type="AlphaFoldDB" id="A0A3B1DFY8"/>
<gene>
    <name evidence="2" type="ORF">MNBD_UNCLBAC01-501</name>
</gene>
<feature type="transmembrane region" description="Helical" evidence="1">
    <location>
        <begin position="436"/>
        <end position="453"/>
    </location>
</feature>
<dbReference type="EMBL" id="UOGJ01000071">
    <property type="protein sequence ID" value="VAX35693.1"/>
    <property type="molecule type" value="Genomic_DNA"/>
</dbReference>
<keyword evidence="1" id="KW-0472">Membrane</keyword>
<evidence type="ECO:0008006" key="3">
    <source>
        <dbReference type="Google" id="ProtNLM"/>
    </source>
</evidence>
<sequence>MGYLFHSHYYCIYCLEGCRIFKKILSMPISHLPTLMLLIGYPVFWLEMYVIRKGYGQTTGLAAGLFILVSLCVVYYKQQGILKKIGHFVQGVKVFDFVSKLFFGTAGMISLVILACVLYASLLPPHLIQESDALNYHITLPRQHLILESFQHIPWSTADLYLLPVNFALAPFWLVTELPNKFPQFLFLVGLVFVSVRLVDFLSQGNFLAKVLAVFVVLGSHIVGIQMGTAMLDIALCYLFMASIDSLLHKKVFLATIEFTFYFWAKSFFPIQMILIGMGLGTFYLIFKKCGLLSVGWNANRMFSRKDRMEYKKSFRKVIFYFGILSIFIGGPFVVKSLSVTGTPLYPFGVGMLNVRQMDKGSLAEQSLLENTEKVLATSEQYAPGRSLKDFIRHLWLIAVPEKGVNNRYDYPVGLVYLLCIGPFIWVLASSVRNRQFLIIPWLIVFFWGVWWMGSHQSRFLLIPILLMGIIILSQKIFQTKVFFGCVILSLALTSLSVFRAHRLDFGKSARDVLREKDKKLLEMSQTVDRSKKIQLSFFDAAFADFAVDVRNVNSVFVLKY</sequence>
<feature type="transmembrane region" description="Helical" evidence="1">
    <location>
        <begin position="482"/>
        <end position="499"/>
    </location>
</feature>
<keyword evidence="1" id="KW-0812">Transmembrane</keyword>
<feature type="transmembrane region" description="Helical" evidence="1">
    <location>
        <begin position="29"/>
        <end position="46"/>
    </location>
</feature>
<evidence type="ECO:0000256" key="1">
    <source>
        <dbReference type="SAM" id="Phobius"/>
    </source>
</evidence>
<feature type="transmembrane region" description="Helical" evidence="1">
    <location>
        <begin position="261"/>
        <end position="287"/>
    </location>
</feature>
<feature type="transmembrane region" description="Helical" evidence="1">
    <location>
        <begin position="97"/>
        <end position="122"/>
    </location>
</feature>
<organism evidence="2">
    <name type="scientific">hydrothermal vent metagenome</name>
    <dbReference type="NCBI Taxonomy" id="652676"/>
    <lineage>
        <taxon>unclassified sequences</taxon>
        <taxon>metagenomes</taxon>
        <taxon>ecological metagenomes</taxon>
    </lineage>
</organism>
<feature type="transmembrane region" description="Helical" evidence="1">
    <location>
        <begin position="58"/>
        <end position="76"/>
    </location>
</feature>
<feature type="transmembrane region" description="Helical" evidence="1">
    <location>
        <begin position="459"/>
        <end position="475"/>
    </location>
</feature>
<reference evidence="2" key="1">
    <citation type="submission" date="2018-06" db="EMBL/GenBank/DDBJ databases">
        <authorList>
            <person name="Zhirakovskaya E."/>
        </authorList>
    </citation>
    <scope>NUCLEOTIDE SEQUENCE</scope>
</reference>
<name>A0A3B1DFY8_9ZZZZ</name>
<feature type="transmembrane region" description="Helical" evidence="1">
    <location>
        <begin position="211"/>
        <end position="241"/>
    </location>
</feature>
<feature type="transmembrane region" description="Helical" evidence="1">
    <location>
        <begin position="182"/>
        <end position="199"/>
    </location>
</feature>
<evidence type="ECO:0000313" key="2">
    <source>
        <dbReference type="EMBL" id="VAX35693.1"/>
    </source>
</evidence>
<keyword evidence="1" id="KW-1133">Transmembrane helix</keyword>
<feature type="transmembrane region" description="Helical" evidence="1">
    <location>
        <begin position="411"/>
        <end position="429"/>
    </location>
</feature>
<accession>A0A3B1DFY8</accession>